<dbReference type="InterPro" id="IPR025997">
    <property type="entry name" value="SBP_2_dom"/>
</dbReference>
<comment type="subcellular location">
    <subcellularLocation>
        <location evidence="1">Cell envelope</location>
    </subcellularLocation>
</comment>
<dbReference type="PANTHER" id="PTHR46847">
    <property type="entry name" value="D-ALLOSE-BINDING PERIPLASMIC PROTEIN-RELATED"/>
    <property type="match status" value="1"/>
</dbReference>
<dbReference type="Pfam" id="PF13407">
    <property type="entry name" value="Peripla_BP_4"/>
    <property type="match status" value="1"/>
</dbReference>
<proteinExistence type="inferred from homology"/>
<evidence type="ECO:0000313" key="7">
    <source>
        <dbReference type="EMBL" id="ACL75993.1"/>
    </source>
</evidence>
<dbReference type="STRING" id="394503.Ccel_1642"/>
<evidence type="ECO:0000256" key="2">
    <source>
        <dbReference type="ARBA" id="ARBA00007639"/>
    </source>
</evidence>
<dbReference type="InterPro" id="IPR028082">
    <property type="entry name" value="Peripla_BP_I"/>
</dbReference>
<dbReference type="Gene3D" id="3.40.50.2300">
    <property type="match status" value="2"/>
</dbReference>
<dbReference type="KEGG" id="cce:Ccel_1642"/>
<dbReference type="PANTHER" id="PTHR46847:SF1">
    <property type="entry name" value="D-ALLOSE-BINDING PERIPLASMIC PROTEIN-RELATED"/>
    <property type="match status" value="1"/>
</dbReference>
<evidence type="ECO:0000256" key="3">
    <source>
        <dbReference type="ARBA" id="ARBA00022729"/>
    </source>
</evidence>
<evidence type="ECO:0000259" key="6">
    <source>
        <dbReference type="Pfam" id="PF13407"/>
    </source>
</evidence>
<keyword evidence="3 5" id="KW-0732">Signal</keyword>
<dbReference type="RefSeq" id="WP_015925109.1">
    <property type="nucleotide sequence ID" value="NC_011898.1"/>
</dbReference>
<feature type="region of interest" description="Disordered" evidence="4">
    <location>
        <begin position="26"/>
        <end position="48"/>
    </location>
</feature>
<feature type="chain" id="PRO_5039227500" evidence="5">
    <location>
        <begin position="22"/>
        <end position="333"/>
    </location>
</feature>
<dbReference type="GO" id="GO:0030246">
    <property type="term" value="F:carbohydrate binding"/>
    <property type="evidence" value="ECO:0007669"/>
    <property type="project" value="UniProtKB-ARBA"/>
</dbReference>
<evidence type="ECO:0000256" key="1">
    <source>
        <dbReference type="ARBA" id="ARBA00004196"/>
    </source>
</evidence>
<evidence type="ECO:0000256" key="4">
    <source>
        <dbReference type="SAM" id="MobiDB-lite"/>
    </source>
</evidence>
<comment type="similarity">
    <text evidence="2">Belongs to the bacterial solute-binding protein 2 family.</text>
</comment>
<gene>
    <name evidence="7" type="ordered locus">Ccel_1642</name>
</gene>
<dbReference type="OrthoDB" id="9769193at2"/>
<dbReference type="HOGENOM" id="CLU_037628_3_2_9"/>
<reference evidence="7 8" key="1">
    <citation type="submission" date="2009-01" db="EMBL/GenBank/DDBJ databases">
        <title>Complete sequence of Clostridium cellulolyticum H10.</title>
        <authorList>
            <consortium name="US DOE Joint Genome Institute"/>
            <person name="Lucas S."/>
            <person name="Copeland A."/>
            <person name="Lapidus A."/>
            <person name="Glavina del Rio T."/>
            <person name="Dalin E."/>
            <person name="Tice H."/>
            <person name="Bruce D."/>
            <person name="Goodwin L."/>
            <person name="Pitluck S."/>
            <person name="Chertkov O."/>
            <person name="Saunders E."/>
            <person name="Brettin T."/>
            <person name="Detter J.C."/>
            <person name="Han C."/>
            <person name="Larimer F."/>
            <person name="Land M."/>
            <person name="Hauser L."/>
            <person name="Kyrpides N."/>
            <person name="Ivanova N."/>
            <person name="Zhou J."/>
            <person name="Richardson P."/>
        </authorList>
    </citation>
    <scope>NUCLEOTIDE SEQUENCE [LARGE SCALE GENOMIC DNA]</scope>
    <source>
        <strain evidence="8">ATCC 35319 / DSM 5812 / JCM 6584 / H10</strain>
    </source>
</reference>
<organism evidence="7 8">
    <name type="scientific">Ruminiclostridium cellulolyticum (strain ATCC 35319 / DSM 5812 / JCM 6584 / H10)</name>
    <name type="common">Clostridium cellulolyticum</name>
    <dbReference type="NCBI Taxonomy" id="394503"/>
    <lineage>
        <taxon>Bacteria</taxon>
        <taxon>Bacillati</taxon>
        <taxon>Bacillota</taxon>
        <taxon>Clostridia</taxon>
        <taxon>Eubacteriales</taxon>
        <taxon>Oscillospiraceae</taxon>
        <taxon>Ruminiclostridium</taxon>
    </lineage>
</organism>
<sequence length="333" mass="35855" precursor="true">MKRMKRLVAMLVAAIMLITFAACSSDTSKNSSEESKSSDTTKVTETSKPADKKIVVGMTLYSLKNEFTVRLSNAAKKKAAELGVELKIYDGNYDPNTQINQVETMISDGVDAIILNPQDAKACAVAVDKAAAANIPVIGVNTRVDSEKLTSYVGSKDVYAGELEMQAIADKIGGKGNIVILDGPLGQSAQLERSEGIQNVLKKYPDIKVLAEKTANWSRSEAMTVMENWLQAFDKIDAVVAENDEMALGARKAIEAKKLDIPTIGVDGITDALDAVEKGTLIATIFQDGAGQGSKALEIAVAKAKGENVDKEYWIDFEPVTKDNVAEFKQRAQ</sequence>
<feature type="signal peptide" evidence="5">
    <location>
        <begin position="1"/>
        <end position="21"/>
    </location>
</feature>
<feature type="domain" description="Periplasmic binding protein" evidence="6">
    <location>
        <begin position="56"/>
        <end position="307"/>
    </location>
</feature>
<protein>
    <submittedName>
        <fullName evidence="7">Periplasmic binding protein/LacI transcriptional regulator</fullName>
    </submittedName>
</protein>
<dbReference type="EMBL" id="CP001348">
    <property type="protein sequence ID" value="ACL75993.1"/>
    <property type="molecule type" value="Genomic_DNA"/>
</dbReference>
<evidence type="ECO:0000256" key="5">
    <source>
        <dbReference type="SAM" id="SignalP"/>
    </source>
</evidence>
<dbReference type="GO" id="GO:0030313">
    <property type="term" value="C:cell envelope"/>
    <property type="evidence" value="ECO:0007669"/>
    <property type="project" value="UniProtKB-SubCell"/>
</dbReference>
<accession>B8I2K0</accession>
<dbReference type="CDD" id="cd06313">
    <property type="entry name" value="PBP1_ABC_ThpA_XypA"/>
    <property type="match status" value="1"/>
</dbReference>
<dbReference type="AlphaFoldDB" id="B8I2K0"/>
<dbReference type="Proteomes" id="UP000001349">
    <property type="component" value="Chromosome"/>
</dbReference>
<dbReference type="eggNOG" id="COG1879">
    <property type="taxonomic scope" value="Bacteria"/>
</dbReference>
<dbReference type="SUPFAM" id="SSF53822">
    <property type="entry name" value="Periplasmic binding protein-like I"/>
    <property type="match status" value="1"/>
</dbReference>
<dbReference type="PROSITE" id="PS51257">
    <property type="entry name" value="PROKAR_LIPOPROTEIN"/>
    <property type="match status" value="1"/>
</dbReference>
<evidence type="ECO:0000313" key="8">
    <source>
        <dbReference type="Proteomes" id="UP000001349"/>
    </source>
</evidence>
<keyword evidence="8" id="KW-1185">Reference proteome</keyword>
<name>B8I2K0_RUMCH</name>